<protein>
    <submittedName>
        <fullName evidence="1">Uncharacterized protein</fullName>
    </submittedName>
</protein>
<organism evidence="1 2">
    <name type="scientific">Aphanomyces euteiches</name>
    <dbReference type="NCBI Taxonomy" id="100861"/>
    <lineage>
        <taxon>Eukaryota</taxon>
        <taxon>Sar</taxon>
        <taxon>Stramenopiles</taxon>
        <taxon>Oomycota</taxon>
        <taxon>Saprolegniomycetes</taxon>
        <taxon>Saprolegniales</taxon>
        <taxon>Verrucalvaceae</taxon>
        <taxon>Aphanomyces</taxon>
    </lineage>
</organism>
<proteinExistence type="predicted"/>
<sequence>MSEGKRKDVFRFKASTDVDHLRDVMRIQPFAAEYGQTGRRWEELSLCMFEDLVVNFKKEAMNSLRASGTDEEYTEREQLLHCRFDSLSTSTKLSDHLTKSIWPRQPIQTASMGVAE</sequence>
<evidence type="ECO:0000313" key="1">
    <source>
        <dbReference type="EMBL" id="KAF0744875.1"/>
    </source>
</evidence>
<dbReference type="Proteomes" id="UP000481153">
    <property type="component" value="Unassembled WGS sequence"/>
</dbReference>
<comment type="caution">
    <text evidence="1">The sequence shown here is derived from an EMBL/GenBank/DDBJ whole genome shotgun (WGS) entry which is preliminary data.</text>
</comment>
<dbReference type="AlphaFoldDB" id="A0A6G0XWM5"/>
<reference evidence="1 2" key="1">
    <citation type="submission" date="2019-07" db="EMBL/GenBank/DDBJ databases">
        <title>Genomics analysis of Aphanomyces spp. identifies a new class of oomycete effector associated with host adaptation.</title>
        <authorList>
            <person name="Gaulin E."/>
        </authorList>
    </citation>
    <scope>NUCLEOTIDE SEQUENCE [LARGE SCALE GENOMIC DNA]</scope>
    <source>
        <strain evidence="1 2">ATCC 201684</strain>
    </source>
</reference>
<dbReference type="EMBL" id="VJMJ01000005">
    <property type="protein sequence ID" value="KAF0744875.1"/>
    <property type="molecule type" value="Genomic_DNA"/>
</dbReference>
<dbReference type="VEuPathDB" id="FungiDB:AeMF1_019515"/>
<keyword evidence="2" id="KW-1185">Reference proteome</keyword>
<dbReference type="PANTHER" id="PTHR37558">
    <property type="entry name" value="HTH CENPB-TYPE DOMAIN-CONTAINING PROTEIN"/>
    <property type="match status" value="1"/>
</dbReference>
<gene>
    <name evidence="1" type="ORF">Ae201684_000708</name>
</gene>
<name>A0A6G0XWM5_9STRA</name>
<accession>A0A6G0XWM5</accession>
<evidence type="ECO:0000313" key="2">
    <source>
        <dbReference type="Proteomes" id="UP000481153"/>
    </source>
</evidence>
<dbReference type="PANTHER" id="PTHR37558:SF1">
    <property type="entry name" value="HTH CENPB-TYPE DOMAIN-CONTAINING PROTEIN"/>
    <property type="match status" value="1"/>
</dbReference>